<accession>A0A1G7YYE6</accession>
<proteinExistence type="predicted"/>
<dbReference type="Pfam" id="PF03992">
    <property type="entry name" value="ABM"/>
    <property type="match status" value="1"/>
</dbReference>
<evidence type="ECO:0000313" key="2">
    <source>
        <dbReference type="EMBL" id="SDH01503.1"/>
    </source>
</evidence>
<dbReference type="EMBL" id="FNCJ01000006">
    <property type="protein sequence ID" value="SDH01503.1"/>
    <property type="molecule type" value="Genomic_DNA"/>
</dbReference>
<evidence type="ECO:0000313" key="3">
    <source>
        <dbReference type="Proteomes" id="UP000199706"/>
    </source>
</evidence>
<dbReference type="AlphaFoldDB" id="A0A1G7YYE6"/>
<dbReference type="GO" id="GO:0004497">
    <property type="term" value="F:monooxygenase activity"/>
    <property type="evidence" value="ECO:0007669"/>
    <property type="project" value="UniProtKB-KW"/>
</dbReference>
<sequence>MAKNEAVISAGKGVTFVNIIEVTPDNQAKLIEVLNEGVEKVIRHKEGFISASILASKDGTSVINIAQWESPANVAAVREDPAAQEYAKKTAAIAKAVPNLYSVVSVHA</sequence>
<dbReference type="PROSITE" id="PS51725">
    <property type="entry name" value="ABM"/>
    <property type="match status" value="1"/>
</dbReference>
<dbReference type="InterPro" id="IPR011008">
    <property type="entry name" value="Dimeric_a/b-barrel"/>
</dbReference>
<gene>
    <name evidence="2" type="ORF">SAMN05216466_106369</name>
</gene>
<organism evidence="2 3">
    <name type="scientific">Paraburkholderia phenazinium</name>
    <dbReference type="NCBI Taxonomy" id="60549"/>
    <lineage>
        <taxon>Bacteria</taxon>
        <taxon>Pseudomonadati</taxon>
        <taxon>Pseudomonadota</taxon>
        <taxon>Betaproteobacteria</taxon>
        <taxon>Burkholderiales</taxon>
        <taxon>Burkholderiaceae</taxon>
        <taxon>Paraburkholderia</taxon>
    </lineage>
</organism>
<dbReference type="OrthoDB" id="1493813at2"/>
<keyword evidence="2" id="KW-0560">Oxidoreductase</keyword>
<dbReference type="InterPro" id="IPR007138">
    <property type="entry name" value="ABM_dom"/>
</dbReference>
<dbReference type="RefSeq" id="WP_090685628.1">
    <property type="nucleotide sequence ID" value="NZ_CADERL010000012.1"/>
</dbReference>
<dbReference type="Gene3D" id="3.30.70.100">
    <property type="match status" value="1"/>
</dbReference>
<keyword evidence="2" id="KW-0503">Monooxygenase</keyword>
<feature type="domain" description="ABM" evidence="1">
    <location>
        <begin position="14"/>
        <end position="104"/>
    </location>
</feature>
<dbReference type="Proteomes" id="UP000199706">
    <property type="component" value="Unassembled WGS sequence"/>
</dbReference>
<dbReference type="SUPFAM" id="SSF54909">
    <property type="entry name" value="Dimeric alpha+beta barrel"/>
    <property type="match status" value="1"/>
</dbReference>
<protein>
    <submittedName>
        <fullName evidence="2">Antibiotic biosynthesis monooxygenase</fullName>
    </submittedName>
</protein>
<reference evidence="2 3" key="1">
    <citation type="submission" date="2016-10" db="EMBL/GenBank/DDBJ databases">
        <authorList>
            <person name="de Groot N.N."/>
        </authorList>
    </citation>
    <scope>NUCLEOTIDE SEQUENCE [LARGE SCALE GENOMIC DNA]</scope>
    <source>
        <strain evidence="2 3">LMG 2247</strain>
    </source>
</reference>
<evidence type="ECO:0000259" key="1">
    <source>
        <dbReference type="PROSITE" id="PS51725"/>
    </source>
</evidence>
<name>A0A1G7YYE6_9BURK</name>